<sequence length="93" mass="10112">MSADTPFSPRAPLTLPSLTLTTPAATCLGTILIQLVHQIDIERRGKRSRQEEICTLEENEREGGPSRAAGINGGGQVGWVEPREVPLTFETKL</sequence>
<dbReference type="EMBL" id="BSYO01000005">
    <property type="protein sequence ID" value="GMH04482.1"/>
    <property type="molecule type" value="Genomic_DNA"/>
</dbReference>
<name>A0AAD3XH86_NEPGR</name>
<accession>A0AAD3XH86</accession>
<keyword evidence="2" id="KW-1133">Transmembrane helix</keyword>
<dbReference type="Proteomes" id="UP001279734">
    <property type="component" value="Unassembled WGS sequence"/>
</dbReference>
<keyword evidence="2" id="KW-0472">Membrane</keyword>
<gene>
    <name evidence="3" type="ORF">Nepgr_006321</name>
</gene>
<protein>
    <submittedName>
        <fullName evidence="3">Uncharacterized protein</fullName>
    </submittedName>
</protein>
<evidence type="ECO:0000313" key="4">
    <source>
        <dbReference type="Proteomes" id="UP001279734"/>
    </source>
</evidence>
<dbReference type="AlphaFoldDB" id="A0AAD3XH86"/>
<reference evidence="3" key="1">
    <citation type="submission" date="2023-05" db="EMBL/GenBank/DDBJ databases">
        <title>Nepenthes gracilis genome sequencing.</title>
        <authorList>
            <person name="Fukushima K."/>
        </authorList>
    </citation>
    <scope>NUCLEOTIDE SEQUENCE</scope>
    <source>
        <strain evidence="3">SING2019-196</strain>
    </source>
</reference>
<feature type="region of interest" description="Disordered" evidence="1">
    <location>
        <begin position="58"/>
        <end position="77"/>
    </location>
</feature>
<keyword evidence="4" id="KW-1185">Reference proteome</keyword>
<keyword evidence="2" id="KW-0812">Transmembrane</keyword>
<evidence type="ECO:0000256" key="2">
    <source>
        <dbReference type="SAM" id="Phobius"/>
    </source>
</evidence>
<evidence type="ECO:0000256" key="1">
    <source>
        <dbReference type="SAM" id="MobiDB-lite"/>
    </source>
</evidence>
<evidence type="ECO:0000313" key="3">
    <source>
        <dbReference type="EMBL" id="GMH04482.1"/>
    </source>
</evidence>
<comment type="caution">
    <text evidence="3">The sequence shown here is derived from an EMBL/GenBank/DDBJ whole genome shotgun (WGS) entry which is preliminary data.</text>
</comment>
<proteinExistence type="predicted"/>
<organism evidence="3 4">
    <name type="scientific">Nepenthes gracilis</name>
    <name type="common">Slender pitcher plant</name>
    <dbReference type="NCBI Taxonomy" id="150966"/>
    <lineage>
        <taxon>Eukaryota</taxon>
        <taxon>Viridiplantae</taxon>
        <taxon>Streptophyta</taxon>
        <taxon>Embryophyta</taxon>
        <taxon>Tracheophyta</taxon>
        <taxon>Spermatophyta</taxon>
        <taxon>Magnoliopsida</taxon>
        <taxon>eudicotyledons</taxon>
        <taxon>Gunneridae</taxon>
        <taxon>Pentapetalae</taxon>
        <taxon>Caryophyllales</taxon>
        <taxon>Nepenthaceae</taxon>
        <taxon>Nepenthes</taxon>
    </lineage>
</organism>
<feature type="transmembrane region" description="Helical" evidence="2">
    <location>
        <begin position="20"/>
        <end position="39"/>
    </location>
</feature>